<dbReference type="Proteomes" id="UP000248314">
    <property type="component" value="Unassembled WGS sequence"/>
</dbReference>
<keyword evidence="2" id="KW-1185">Reference proteome</keyword>
<accession>A0A318HT91</accession>
<gene>
    <name evidence="1" type="ORF">EJ73_02710</name>
</gene>
<name>A0A318HT91_9BACT</name>
<dbReference type="EMBL" id="QJJX01000058">
    <property type="protein sequence ID" value="PXX17249.1"/>
    <property type="molecule type" value="Genomic_DNA"/>
</dbReference>
<reference evidence="1 2" key="1">
    <citation type="submission" date="2018-05" db="EMBL/GenBank/DDBJ databases">
        <title>Genomic Encyclopedia of Type Strains, Phase I: the one thousand microbial genomes (KMG-I) project.</title>
        <authorList>
            <person name="Kyrpides N."/>
        </authorList>
    </citation>
    <scope>NUCLEOTIDE SEQUENCE [LARGE SCALE GENOMIC DNA]</scope>
    <source>
        <strain evidence="1 2">DSM 15611</strain>
    </source>
</reference>
<dbReference type="STRING" id="1122991.GCA_000613445_00275"/>
<dbReference type="RefSeq" id="WP_025817609.1">
    <property type="nucleotide sequence ID" value="NZ_BAIZ01000072.1"/>
</dbReference>
<evidence type="ECO:0000313" key="1">
    <source>
        <dbReference type="EMBL" id="PXX17249.1"/>
    </source>
</evidence>
<dbReference type="AlphaFoldDB" id="A0A318HT91"/>
<sequence>METNLLLALKQFQHNVEVNPDCLRNLIGEKLLEEQFSMVADTLLFGGFLLINRRFEIYAHSIEFYFHVEKSANQEFVHDPVMFHRNKLDDADYRTVNTPYLKIGSFYLHKFGLDITFEKEGEYRASILIKTFNVVDRNEQSNKANLNRDKRMASSYIYDYLQFMEPDNDTLKSAIQMEWLPELQILPSFCSVAASRININKFVIDNNGNQTSIKSPEKDTRPWRYYRKEPYHLLTNLLKARRV</sequence>
<comment type="caution">
    <text evidence="1">The sequence shown here is derived from an EMBL/GenBank/DDBJ whole genome shotgun (WGS) entry which is preliminary data.</text>
</comment>
<proteinExistence type="predicted"/>
<evidence type="ECO:0000313" key="2">
    <source>
        <dbReference type="Proteomes" id="UP000248314"/>
    </source>
</evidence>
<organism evidence="1 2">
    <name type="scientific">Hoylesella shahii DSM 15611 = JCM 12083</name>
    <dbReference type="NCBI Taxonomy" id="1122991"/>
    <lineage>
        <taxon>Bacteria</taxon>
        <taxon>Pseudomonadati</taxon>
        <taxon>Bacteroidota</taxon>
        <taxon>Bacteroidia</taxon>
        <taxon>Bacteroidales</taxon>
        <taxon>Prevotellaceae</taxon>
        <taxon>Hoylesella</taxon>
    </lineage>
</organism>
<protein>
    <submittedName>
        <fullName evidence="1">Uncharacterized protein</fullName>
    </submittedName>
</protein>
<dbReference type="OrthoDB" id="1074089at2"/>